<feature type="domain" description="Response regulatory" evidence="3">
    <location>
        <begin position="4"/>
        <end position="124"/>
    </location>
</feature>
<dbReference type="GO" id="GO:0000160">
    <property type="term" value="P:phosphorelay signal transduction system"/>
    <property type="evidence" value="ECO:0007669"/>
    <property type="project" value="InterPro"/>
</dbReference>
<keyword evidence="1 2" id="KW-0597">Phosphoprotein</keyword>
<dbReference type="Gene3D" id="3.40.50.2300">
    <property type="match status" value="1"/>
</dbReference>
<comment type="caution">
    <text evidence="4">The sequence shown here is derived from an EMBL/GenBank/DDBJ whole genome shotgun (WGS) entry which is preliminary data.</text>
</comment>
<evidence type="ECO:0000256" key="2">
    <source>
        <dbReference type="PROSITE-ProRule" id="PRU00169"/>
    </source>
</evidence>
<evidence type="ECO:0000256" key="1">
    <source>
        <dbReference type="ARBA" id="ARBA00022553"/>
    </source>
</evidence>
<dbReference type="Proteomes" id="UP000230869">
    <property type="component" value="Unassembled WGS sequence"/>
</dbReference>
<dbReference type="InterPro" id="IPR050595">
    <property type="entry name" value="Bact_response_regulator"/>
</dbReference>
<dbReference type="AlphaFoldDB" id="A0A2M6K9G4"/>
<feature type="modified residue" description="4-aspartylphosphate" evidence="2">
    <location>
        <position position="56"/>
    </location>
</feature>
<gene>
    <name evidence="4" type="ORF">COV49_01635</name>
</gene>
<dbReference type="PROSITE" id="PS50110">
    <property type="entry name" value="RESPONSE_REGULATORY"/>
    <property type="match status" value="1"/>
</dbReference>
<protein>
    <recommendedName>
        <fullName evidence="3">Response regulatory domain-containing protein</fullName>
    </recommendedName>
</protein>
<dbReference type="EMBL" id="PCWW01000027">
    <property type="protein sequence ID" value="PIR13636.1"/>
    <property type="molecule type" value="Genomic_DNA"/>
</dbReference>
<name>A0A2M6K9G4_9BACT</name>
<evidence type="ECO:0000313" key="5">
    <source>
        <dbReference type="Proteomes" id="UP000230869"/>
    </source>
</evidence>
<reference evidence="4 5" key="1">
    <citation type="submission" date="2017-09" db="EMBL/GenBank/DDBJ databases">
        <title>Depth-based differentiation of microbial function through sediment-hosted aquifers and enrichment of novel symbionts in the deep terrestrial subsurface.</title>
        <authorList>
            <person name="Probst A.J."/>
            <person name="Ladd B."/>
            <person name="Jarett J.K."/>
            <person name="Geller-Mcgrath D.E."/>
            <person name="Sieber C.M."/>
            <person name="Emerson J.B."/>
            <person name="Anantharaman K."/>
            <person name="Thomas B.C."/>
            <person name="Malmstrom R."/>
            <person name="Stieglmeier M."/>
            <person name="Klingl A."/>
            <person name="Woyke T."/>
            <person name="Ryan C.M."/>
            <person name="Banfield J.F."/>
        </authorList>
    </citation>
    <scope>NUCLEOTIDE SEQUENCE [LARGE SCALE GENOMIC DNA]</scope>
    <source>
        <strain evidence="4">CG11_big_fil_rev_8_21_14_0_20_39_10</strain>
    </source>
</reference>
<dbReference type="InterPro" id="IPR001789">
    <property type="entry name" value="Sig_transdc_resp-reg_receiver"/>
</dbReference>
<dbReference type="SUPFAM" id="SSF52172">
    <property type="entry name" value="CheY-like"/>
    <property type="match status" value="1"/>
</dbReference>
<dbReference type="SMART" id="SM00448">
    <property type="entry name" value="REC"/>
    <property type="match status" value="1"/>
</dbReference>
<evidence type="ECO:0000259" key="3">
    <source>
        <dbReference type="PROSITE" id="PS50110"/>
    </source>
</evidence>
<sequence>MRKKIFIIEDDANICSALQAKFSINGLEVEVNNGNTSIQELIKDIKKFKPDYMILDLILPRMDGFEVARIINQDPDTVDILIFVFTNLTDDDSRARGLELGVKHYFIKNEFNIDEFVEKIQKIIKNKTKTN</sequence>
<accession>A0A2M6K9G4</accession>
<dbReference type="PANTHER" id="PTHR44591:SF3">
    <property type="entry name" value="RESPONSE REGULATORY DOMAIN-CONTAINING PROTEIN"/>
    <property type="match status" value="1"/>
</dbReference>
<dbReference type="PANTHER" id="PTHR44591">
    <property type="entry name" value="STRESS RESPONSE REGULATOR PROTEIN 1"/>
    <property type="match status" value="1"/>
</dbReference>
<evidence type="ECO:0000313" key="4">
    <source>
        <dbReference type="EMBL" id="PIR13636.1"/>
    </source>
</evidence>
<dbReference type="InterPro" id="IPR011006">
    <property type="entry name" value="CheY-like_superfamily"/>
</dbReference>
<proteinExistence type="predicted"/>
<dbReference type="Pfam" id="PF00072">
    <property type="entry name" value="Response_reg"/>
    <property type="match status" value="1"/>
</dbReference>
<organism evidence="4 5">
    <name type="scientific">Candidatus Falkowbacteria bacterium CG11_big_fil_rev_8_21_14_0_20_39_10</name>
    <dbReference type="NCBI Taxonomy" id="1974570"/>
    <lineage>
        <taxon>Bacteria</taxon>
        <taxon>Candidatus Falkowiibacteriota</taxon>
    </lineage>
</organism>